<dbReference type="InterPro" id="IPR041698">
    <property type="entry name" value="Methyltransf_25"/>
</dbReference>
<dbReference type="EMBL" id="MLQS01000015">
    <property type="protein sequence ID" value="OIJ20179.1"/>
    <property type="molecule type" value="Genomic_DNA"/>
</dbReference>
<dbReference type="Proteomes" id="UP000180057">
    <property type="component" value="Unassembled WGS sequence"/>
</dbReference>
<dbReference type="GO" id="GO:0051289">
    <property type="term" value="P:protein homotetramerization"/>
    <property type="evidence" value="ECO:0007669"/>
    <property type="project" value="TreeGrafter"/>
</dbReference>
<keyword evidence="2 5" id="KW-0808">Transferase</keyword>
<evidence type="ECO:0000256" key="1">
    <source>
        <dbReference type="ARBA" id="ARBA00022603"/>
    </source>
</evidence>
<feature type="domain" description="Methyltransferase" evidence="4">
    <location>
        <begin position="38"/>
        <end position="135"/>
    </location>
</feature>
<gene>
    <name evidence="5" type="ORF">BKP45_10170</name>
</gene>
<dbReference type="GO" id="GO:0016594">
    <property type="term" value="F:glycine binding"/>
    <property type="evidence" value="ECO:0007669"/>
    <property type="project" value="TreeGrafter"/>
</dbReference>
<dbReference type="Pfam" id="PF13649">
    <property type="entry name" value="Methyltransf_25"/>
    <property type="match status" value="1"/>
</dbReference>
<accession>A0A1S2M5Z8</accession>
<dbReference type="AlphaFoldDB" id="A0A1S2M5Z8"/>
<organism evidence="5 6">
    <name type="scientific">Anaerobacillus alkalidiazotrophicus</name>
    <dbReference type="NCBI Taxonomy" id="472963"/>
    <lineage>
        <taxon>Bacteria</taxon>
        <taxon>Bacillati</taxon>
        <taxon>Bacillota</taxon>
        <taxon>Bacilli</taxon>
        <taxon>Bacillales</taxon>
        <taxon>Bacillaceae</taxon>
        <taxon>Anaerobacillus</taxon>
    </lineage>
</organism>
<dbReference type="CDD" id="cd02440">
    <property type="entry name" value="AdoMet_MTases"/>
    <property type="match status" value="1"/>
</dbReference>
<dbReference type="InterPro" id="IPR014369">
    <property type="entry name" value="Gly/Sar_N_MeTrfase"/>
</dbReference>
<evidence type="ECO:0000313" key="6">
    <source>
        <dbReference type="Proteomes" id="UP000180057"/>
    </source>
</evidence>
<evidence type="ECO:0000313" key="5">
    <source>
        <dbReference type="EMBL" id="OIJ20179.1"/>
    </source>
</evidence>
<proteinExistence type="predicted"/>
<sequence length="243" mass="28314">MSHFYNVLYAEVGAKFYEDEFINQYKDILNELPRNSKVLDSSCGNGVKATALKRKDIEVVGTDISEEMIRLTEEYAKNNNLTFPTKQLSWQELPFNFTEEFDVVFCCGNSISHSLSLTEMLTNIKSLYKVAKKGGKIIIDTRNWDKVLNANLRFNTSNIIEYNDKRYMFTYIWNLNGFNKISNVEILFIEIIDGKETKCKPLKLDFMPFTHDEFMLILKECGLKVLKDNFHIESDNYSVILEK</sequence>
<dbReference type="STRING" id="472963.BKP45_10170"/>
<evidence type="ECO:0000259" key="4">
    <source>
        <dbReference type="Pfam" id="PF13649"/>
    </source>
</evidence>
<dbReference type="GO" id="GO:0042802">
    <property type="term" value="F:identical protein binding"/>
    <property type="evidence" value="ECO:0007669"/>
    <property type="project" value="TreeGrafter"/>
</dbReference>
<dbReference type="GO" id="GO:0046498">
    <property type="term" value="P:S-adenosylhomocysteine metabolic process"/>
    <property type="evidence" value="ECO:0007669"/>
    <property type="project" value="TreeGrafter"/>
</dbReference>
<dbReference type="GO" id="GO:1904047">
    <property type="term" value="F:S-adenosyl-L-methionine binding"/>
    <property type="evidence" value="ECO:0007669"/>
    <property type="project" value="TreeGrafter"/>
</dbReference>
<dbReference type="GO" id="GO:0006730">
    <property type="term" value="P:one-carbon metabolic process"/>
    <property type="evidence" value="ECO:0007669"/>
    <property type="project" value="TreeGrafter"/>
</dbReference>
<keyword evidence="6" id="KW-1185">Reference proteome</keyword>
<dbReference type="GO" id="GO:0032259">
    <property type="term" value="P:methylation"/>
    <property type="evidence" value="ECO:0007669"/>
    <property type="project" value="UniProtKB-KW"/>
</dbReference>
<dbReference type="InterPro" id="IPR029063">
    <property type="entry name" value="SAM-dependent_MTases_sf"/>
</dbReference>
<dbReference type="GO" id="GO:1901052">
    <property type="term" value="P:sarcosine metabolic process"/>
    <property type="evidence" value="ECO:0007669"/>
    <property type="project" value="TreeGrafter"/>
</dbReference>
<keyword evidence="3" id="KW-0949">S-adenosyl-L-methionine</keyword>
<dbReference type="SUPFAM" id="SSF53335">
    <property type="entry name" value="S-adenosyl-L-methionine-dependent methyltransferases"/>
    <property type="match status" value="1"/>
</dbReference>
<dbReference type="GO" id="GO:0005829">
    <property type="term" value="C:cytosol"/>
    <property type="evidence" value="ECO:0007669"/>
    <property type="project" value="TreeGrafter"/>
</dbReference>
<dbReference type="GO" id="GO:0046500">
    <property type="term" value="P:S-adenosylmethionine metabolic process"/>
    <property type="evidence" value="ECO:0007669"/>
    <property type="project" value="TreeGrafter"/>
</dbReference>
<name>A0A1S2M5Z8_9BACI</name>
<dbReference type="PANTHER" id="PTHR16458">
    <property type="entry name" value="GLYCINE N-METHYLTRANSFERASE"/>
    <property type="match status" value="1"/>
</dbReference>
<dbReference type="Gene3D" id="3.40.50.150">
    <property type="entry name" value="Vaccinia Virus protein VP39"/>
    <property type="match status" value="1"/>
</dbReference>
<protein>
    <submittedName>
        <fullName evidence="5">Methyltransferase type 11</fullName>
    </submittedName>
</protein>
<dbReference type="GO" id="GO:0006111">
    <property type="term" value="P:regulation of gluconeogenesis"/>
    <property type="evidence" value="ECO:0007669"/>
    <property type="project" value="TreeGrafter"/>
</dbReference>
<reference evidence="5 6" key="1">
    <citation type="submission" date="2016-10" db="EMBL/GenBank/DDBJ databases">
        <title>Draft genome sequences of four alkaliphilic bacteria belonging to the Anaerobacillus genus.</title>
        <authorList>
            <person name="Bassil N.M."/>
            <person name="Lloyd J.R."/>
        </authorList>
    </citation>
    <scope>NUCLEOTIDE SEQUENCE [LARGE SCALE GENOMIC DNA]</scope>
    <source>
        <strain evidence="5 6">DSM 22531</strain>
    </source>
</reference>
<evidence type="ECO:0000256" key="2">
    <source>
        <dbReference type="ARBA" id="ARBA00022679"/>
    </source>
</evidence>
<dbReference type="PANTHER" id="PTHR16458:SF2">
    <property type="entry name" value="GLYCINE N-METHYLTRANSFERASE"/>
    <property type="match status" value="1"/>
</dbReference>
<dbReference type="GO" id="GO:0017174">
    <property type="term" value="F:glycine N-methyltransferase activity"/>
    <property type="evidence" value="ECO:0007669"/>
    <property type="project" value="InterPro"/>
</dbReference>
<evidence type="ECO:0000256" key="3">
    <source>
        <dbReference type="ARBA" id="ARBA00022691"/>
    </source>
</evidence>
<comment type="caution">
    <text evidence="5">The sequence shown here is derived from an EMBL/GenBank/DDBJ whole genome shotgun (WGS) entry which is preliminary data.</text>
</comment>
<keyword evidence="1 5" id="KW-0489">Methyltransferase</keyword>